<dbReference type="GO" id="GO:0005840">
    <property type="term" value="C:ribosome"/>
    <property type="evidence" value="ECO:0007669"/>
    <property type="project" value="UniProtKB-KW"/>
</dbReference>
<comment type="similarity">
    <text evidence="1 5">Belongs to the bacterial ribosomal protein bL33 family.</text>
</comment>
<gene>
    <name evidence="5" type="primary">rpmG</name>
    <name evidence="6" type="ORF">OMAG_001354</name>
</gene>
<dbReference type="NCBIfam" id="NF001764">
    <property type="entry name" value="PRK00504.1"/>
    <property type="match status" value="1"/>
</dbReference>
<dbReference type="AlphaFoldDB" id="A0A0F0CN79"/>
<dbReference type="NCBIfam" id="NF001860">
    <property type="entry name" value="PRK00595.1"/>
    <property type="match status" value="1"/>
</dbReference>
<proteinExistence type="inferred from homology"/>
<evidence type="ECO:0000256" key="3">
    <source>
        <dbReference type="ARBA" id="ARBA00023274"/>
    </source>
</evidence>
<keyword evidence="2 5" id="KW-0689">Ribosomal protein</keyword>
<sequence>MAKKKNAVESVTLQCEGCKSRNYSKIKNKKKNTEKIELKKYCRKERKHTIHKEIK</sequence>
<dbReference type="InterPro" id="IPR018264">
    <property type="entry name" value="Ribosomal_bL33_CS"/>
</dbReference>
<dbReference type="Gene3D" id="2.20.28.120">
    <property type="entry name" value="Ribosomal protein L33"/>
    <property type="match status" value="1"/>
</dbReference>
<evidence type="ECO:0000256" key="4">
    <source>
        <dbReference type="ARBA" id="ARBA00035176"/>
    </source>
</evidence>
<evidence type="ECO:0000256" key="1">
    <source>
        <dbReference type="ARBA" id="ARBA00007596"/>
    </source>
</evidence>
<dbReference type="HAMAP" id="MF_00294">
    <property type="entry name" value="Ribosomal_bL33"/>
    <property type="match status" value="1"/>
</dbReference>
<dbReference type="GO" id="GO:0006412">
    <property type="term" value="P:translation"/>
    <property type="evidence" value="ECO:0007669"/>
    <property type="project" value="UniProtKB-UniRule"/>
</dbReference>
<dbReference type="GO" id="GO:0003735">
    <property type="term" value="F:structural constituent of ribosome"/>
    <property type="evidence" value="ECO:0007669"/>
    <property type="project" value="InterPro"/>
</dbReference>
<dbReference type="InterPro" id="IPR038584">
    <property type="entry name" value="Ribosomal_bL33_sf"/>
</dbReference>
<dbReference type="InterPro" id="IPR011332">
    <property type="entry name" value="Ribosomal_zn-bd"/>
</dbReference>
<dbReference type="InterPro" id="IPR001705">
    <property type="entry name" value="Ribosomal_bL33"/>
</dbReference>
<protein>
    <recommendedName>
        <fullName evidence="4 5">Large ribosomal subunit protein bL33</fullName>
    </recommendedName>
</protein>
<keyword evidence="7" id="KW-1185">Reference proteome</keyword>
<evidence type="ECO:0000256" key="5">
    <source>
        <dbReference type="HAMAP-Rule" id="MF_00294"/>
    </source>
</evidence>
<dbReference type="GO" id="GO:0005737">
    <property type="term" value="C:cytoplasm"/>
    <property type="evidence" value="ECO:0007669"/>
    <property type="project" value="UniProtKB-ARBA"/>
</dbReference>
<dbReference type="PROSITE" id="PS00582">
    <property type="entry name" value="RIBOSOMAL_L33"/>
    <property type="match status" value="1"/>
</dbReference>
<evidence type="ECO:0000313" key="6">
    <source>
        <dbReference type="EMBL" id="KJJ84788.1"/>
    </source>
</evidence>
<dbReference type="Pfam" id="PF00471">
    <property type="entry name" value="Ribosomal_L33"/>
    <property type="match status" value="1"/>
</dbReference>
<dbReference type="PANTHER" id="PTHR43168">
    <property type="entry name" value="50S RIBOSOMAL PROTEIN L33, CHLOROPLASTIC"/>
    <property type="match status" value="1"/>
</dbReference>
<comment type="caution">
    <text evidence="6">The sequence shown here is derived from an EMBL/GenBank/DDBJ whole genome shotgun (WGS) entry which is preliminary data.</text>
</comment>
<dbReference type="Proteomes" id="UP000033428">
    <property type="component" value="Unassembled WGS sequence"/>
</dbReference>
<dbReference type="NCBIfam" id="TIGR01023">
    <property type="entry name" value="rpmG_bact"/>
    <property type="match status" value="1"/>
</dbReference>
<organism evidence="6 7">
    <name type="scientific">Candidatus Omnitrophus magneticus</name>
    <dbReference type="NCBI Taxonomy" id="1609969"/>
    <lineage>
        <taxon>Bacteria</taxon>
        <taxon>Pseudomonadati</taxon>
        <taxon>Candidatus Omnitrophota</taxon>
        <taxon>Candidatus Omnitrophus</taxon>
    </lineage>
</organism>
<dbReference type="GO" id="GO:1990904">
    <property type="term" value="C:ribonucleoprotein complex"/>
    <property type="evidence" value="ECO:0007669"/>
    <property type="project" value="UniProtKB-KW"/>
</dbReference>
<evidence type="ECO:0000256" key="2">
    <source>
        <dbReference type="ARBA" id="ARBA00022980"/>
    </source>
</evidence>
<keyword evidence="3 5" id="KW-0687">Ribonucleoprotein</keyword>
<dbReference type="EMBL" id="JYNY01000266">
    <property type="protein sequence ID" value="KJJ84788.1"/>
    <property type="molecule type" value="Genomic_DNA"/>
</dbReference>
<evidence type="ECO:0000313" key="7">
    <source>
        <dbReference type="Proteomes" id="UP000033428"/>
    </source>
</evidence>
<dbReference type="SUPFAM" id="SSF57829">
    <property type="entry name" value="Zn-binding ribosomal proteins"/>
    <property type="match status" value="1"/>
</dbReference>
<reference evidence="6 7" key="1">
    <citation type="submission" date="2015-02" db="EMBL/GenBank/DDBJ databases">
        <title>Single-cell genomics of uncultivated deep-branching MTB reveals a conserved set of magnetosome genes.</title>
        <authorList>
            <person name="Kolinko S."/>
            <person name="Richter M."/>
            <person name="Glockner F.O."/>
            <person name="Brachmann A."/>
            <person name="Schuler D."/>
        </authorList>
    </citation>
    <scope>NUCLEOTIDE SEQUENCE [LARGE SCALE GENOMIC DNA]</scope>
    <source>
        <strain evidence="6">SKK-01</strain>
    </source>
</reference>
<accession>A0A0F0CN79</accession>
<dbReference type="PANTHER" id="PTHR43168:SF2">
    <property type="entry name" value="LARGE RIBOSOMAL SUBUNIT PROTEIN BL33C"/>
    <property type="match status" value="1"/>
</dbReference>
<name>A0A0F0CN79_9BACT</name>